<organism evidence="3 4">
    <name type="scientific">Knufia peltigerae</name>
    <dbReference type="NCBI Taxonomy" id="1002370"/>
    <lineage>
        <taxon>Eukaryota</taxon>
        <taxon>Fungi</taxon>
        <taxon>Dikarya</taxon>
        <taxon>Ascomycota</taxon>
        <taxon>Pezizomycotina</taxon>
        <taxon>Eurotiomycetes</taxon>
        <taxon>Chaetothyriomycetidae</taxon>
        <taxon>Chaetothyriales</taxon>
        <taxon>Trichomeriaceae</taxon>
        <taxon>Knufia</taxon>
    </lineage>
</organism>
<dbReference type="EMBL" id="JAPDRN010000044">
    <property type="protein sequence ID" value="KAJ9633625.1"/>
    <property type="molecule type" value="Genomic_DNA"/>
</dbReference>
<protein>
    <recommendedName>
        <fullName evidence="2">Heterokaryon incompatibility domain-containing protein</fullName>
    </recommendedName>
</protein>
<evidence type="ECO:0000313" key="3">
    <source>
        <dbReference type="EMBL" id="KAJ9633625.1"/>
    </source>
</evidence>
<reference evidence="3" key="1">
    <citation type="submission" date="2022-10" db="EMBL/GenBank/DDBJ databases">
        <title>Culturing micro-colonial fungi from biological soil crusts in the Mojave desert and describing Neophaeococcomyces mojavensis, and introducing the new genera and species Taxawa tesnikishii.</title>
        <authorList>
            <person name="Kurbessoian T."/>
            <person name="Stajich J.E."/>
        </authorList>
    </citation>
    <scope>NUCLEOTIDE SEQUENCE</scope>
    <source>
        <strain evidence="3">TK_35</strain>
    </source>
</reference>
<evidence type="ECO:0000256" key="1">
    <source>
        <dbReference type="SAM" id="MobiDB-lite"/>
    </source>
</evidence>
<sequence>MIHQVYRCKRQLLRISAASLTVEQGLDSMPSLYDDVVISGPDHVRLLSVAPSAEFDDPLICTLSVASLAEVNGSYITLSYCWGSTDRGSLVQVNGVPYYITKELALALRSIRAMEIAQPIWVDQLSISQVDDREKSQQLLLMTQIFSNASMCICYLGEDNGQVDQAIEYMEMALEKIKSLPLDHQRQTTLPQEISDLFYNAPGKTAFMSLANRRYFRRRWIVQETVLSQDPSGVCGHRFFSMEAFFFVLAFTETAESDRILRRPVSANFDDQRFDESPALSHHYLRNQFGQGARFFKPLLIFTVDAGVTDLRDLFFAIHGLALDSDEFPNPDYSWDVGRTFREFTIGFVNQGFGLWCLQQAHRNHYPDMPSWVPDWSSIIRWAQIALVPGPNFKSVMKVDSDSKLLELSCLKLTNIVQCTSSIDVTVSDDAATFSLQALSSLELLFSKFTPEQKPDDILKRLATVVMKFTHEDYSEDASMLTGRILATAAYHQDHTAKLIEENSTPFLIVKLVFERFQVVLTSSNLICVAPLEVKEGDELILPEGAEAAIAIRHVEPGKYKYIGMAWIENLHPSSEEPVDGGDGTEANTVLQDPDEKDVKKYEKILLV</sequence>
<evidence type="ECO:0000259" key="2">
    <source>
        <dbReference type="Pfam" id="PF06985"/>
    </source>
</evidence>
<dbReference type="PANTHER" id="PTHR24148">
    <property type="entry name" value="ANKYRIN REPEAT DOMAIN-CONTAINING PROTEIN 39 HOMOLOG-RELATED"/>
    <property type="match status" value="1"/>
</dbReference>
<feature type="region of interest" description="Disordered" evidence="1">
    <location>
        <begin position="574"/>
        <end position="595"/>
    </location>
</feature>
<gene>
    <name evidence="3" type="ORF">H2204_006831</name>
</gene>
<proteinExistence type="predicted"/>
<dbReference type="InterPro" id="IPR052895">
    <property type="entry name" value="HetReg/Transcr_Mod"/>
</dbReference>
<name>A0AA39CW92_9EURO</name>
<evidence type="ECO:0000313" key="4">
    <source>
        <dbReference type="Proteomes" id="UP001172681"/>
    </source>
</evidence>
<comment type="caution">
    <text evidence="3">The sequence shown here is derived from an EMBL/GenBank/DDBJ whole genome shotgun (WGS) entry which is preliminary data.</text>
</comment>
<dbReference type="PANTHER" id="PTHR24148:SF64">
    <property type="entry name" value="HETEROKARYON INCOMPATIBILITY DOMAIN-CONTAINING PROTEIN"/>
    <property type="match status" value="1"/>
</dbReference>
<dbReference type="Pfam" id="PF06985">
    <property type="entry name" value="HET"/>
    <property type="match status" value="1"/>
</dbReference>
<dbReference type="InterPro" id="IPR010730">
    <property type="entry name" value="HET"/>
</dbReference>
<keyword evidence="4" id="KW-1185">Reference proteome</keyword>
<accession>A0AA39CW92</accession>
<dbReference type="Proteomes" id="UP001172681">
    <property type="component" value="Unassembled WGS sequence"/>
</dbReference>
<dbReference type="AlphaFoldDB" id="A0AA39CW92"/>
<feature type="domain" description="Heterokaryon incompatibility" evidence="2">
    <location>
        <begin position="75"/>
        <end position="224"/>
    </location>
</feature>